<keyword evidence="2" id="KW-1185">Reference proteome</keyword>
<comment type="caution">
    <text evidence="1">The sequence shown here is derived from an EMBL/GenBank/DDBJ whole genome shotgun (WGS) entry which is preliminary data.</text>
</comment>
<organism evidence="1 2">
    <name type="scientific">Ditylenchus destructor</name>
    <dbReference type="NCBI Taxonomy" id="166010"/>
    <lineage>
        <taxon>Eukaryota</taxon>
        <taxon>Metazoa</taxon>
        <taxon>Ecdysozoa</taxon>
        <taxon>Nematoda</taxon>
        <taxon>Chromadorea</taxon>
        <taxon>Rhabditida</taxon>
        <taxon>Tylenchina</taxon>
        <taxon>Tylenchomorpha</taxon>
        <taxon>Sphaerularioidea</taxon>
        <taxon>Anguinidae</taxon>
        <taxon>Anguininae</taxon>
        <taxon>Ditylenchus</taxon>
    </lineage>
</organism>
<name>A0AAD4MNX1_9BILA</name>
<gene>
    <name evidence="1" type="ORF">DdX_16404</name>
</gene>
<dbReference type="EMBL" id="JAKKPZ010000130">
    <property type="protein sequence ID" value="KAI1700965.1"/>
    <property type="molecule type" value="Genomic_DNA"/>
</dbReference>
<protein>
    <submittedName>
        <fullName evidence="1">Uncharacterized protein</fullName>
    </submittedName>
</protein>
<sequence length="228" mass="25386">MYPQPQQPQPYYAPVIVATLAPITATNPPPTPPPVETTPKMDGYYRRLYDAEIESPEGLDGAENGKQVTARVWAKLDVESGEEQPVRKLEGIKEDVLKMLKEQLLSKYDGLMRNIRSRIDILPSSGDEKLFNETGAPGSIQGLVTVRFEAVGKEDTLISSVEKEEYDESPIDLLKNYKKACKDLHNILQSYAERNSEMIKSAEVNCDGKSFVNKTAKPKAAKELEDGL</sequence>
<dbReference type="Proteomes" id="UP001201812">
    <property type="component" value="Unassembled WGS sequence"/>
</dbReference>
<reference evidence="1" key="1">
    <citation type="submission" date="2022-01" db="EMBL/GenBank/DDBJ databases">
        <title>Genome Sequence Resource for Two Populations of Ditylenchus destructor, the Migratory Endoparasitic Phytonematode.</title>
        <authorList>
            <person name="Zhang H."/>
            <person name="Lin R."/>
            <person name="Xie B."/>
        </authorList>
    </citation>
    <scope>NUCLEOTIDE SEQUENCE</scope>
    <source>
        <strain evidence="1">BazhouSP</strain>
    </source>
</reference>
<accession>A0AAD4MNX1</accession>
<dbReference type="AlphaFoldDB" id="A0AAD4MNX1"/>
<evidence type="ECO:0000313" key="2">
    <source>
        <dbReference type="Proteomes" id="UP001201812"/>
    </source>
</evidence>
<proteinExistence type="predicted"/>
<evidence type="ECO:0000313" key="1">
    <source>
        <dbReference type="EMBL" id="KAI1700965.1"/>
    </source>
</evidence>